<dbReference type="GO" id="GO:0005524">
    <property type="term" value="F:ATP binding"/>
    <property type="evidence" value="ECO:0007669"/>
    <property type="project" value="UniProtKB-KW"/>
</dbReference>
<evidence type="ECO:0000256" key="5">
    <source>
        <dbReference type="ARBA" id="ARBA00038058"/>
    </source>
</evidence>
<dbReference type="AlphaFoldDB" id="A0A402CX87"/>
<dbReference type="FunCoup" id="A0A402CX87">
    <property type="interactions" value="193"/>
</dbReference>
<dbReference type="GO" id="GO:0043139">
    <property type="term" value="F:5'-3' DNA helicase activity"/>
    <property type="evidence" value="ECO:0007669"/>
    <property type="project" value="UniProtKB-EC"/>
</dbReference>
<sequence>MSSKIDSFFAKNGLLAKALPGFSVRPQQQEVATAVLQSMRKRGGVSLVEAATGVGKTLSYLIPAVSMATPERKVVISTQTLALQNQLLEKDIPFLQSIWPTPFEAAVLKGRGNYLCLQDYDVCRGELWTAGDPQFIQIGKWSGTTETGDVSELDFSYPGWMDIRANIDTCKGQECRFFDRCFYYNMKREAQDASILVVNHALFFSDLAVRGRGEQNANLLPDYHYVIFDEAHHLETAAAGAFGVAFSSSRLPSLLDKVKRASRRLDLDQERLKALEQSSLELFSPFAGINKPDFNVGEALEGPHALKNAQTQVAGVGALLDRLAVELLKQDTSGDPIAKDRIDGLRRQCTRAKEELAMIFQGDDENYLRWGSQNRGGRRGPITTLHYTPISVAPLLGPTLWAHNRRVGATLISATLSTNGSFDYLRERLGIPTEDTKVTETLVDSTFDYAANTLIYIPRRLPPPSESPSYTYEVVEEIIRLLDAAKGGAFLLFTSHRALNVVHEQLMLANLPYPLLRQGEMPNARLVEAFKSQENAVLLGAQSFWEGVDVPGHGLRLVIIDRIPFAMPDSPLHKARVDQITAGGGDWFNDYALPQAQLRLKQGFGRLMRGVEDRGVVALLDTRLVTKRYGSDIMKFLPRSPVTRYIEDVTKFFAPEEEAASPIPPPR</sequence>
<reference evidence="9 10" key="1">
    <citation type="journal article" date="2019" name="Int. J. Syst. Evol. Microbiol.">
        <title>Capsulimonas corticalis gen. nov., sp. nov., an aerobic capsulated bacterium, of a novel bacterial order, Capsulimonadales ord. nov., of the class Armatimonadia of the phylum Armatimonadetes.</title>
        <authorList>
            <person name="Li J."/>
            <person name="Kudo C."/>
            <person name="Tonouchi A."/>
        </authorList>
    </citation>
    <scope>NUCLEOTIDE SEQUENCE [LARGE SCALE GENOMIC DNA]</scope>
    <source>
        <strain evidence="9 10">AX-7</strain>
    </source>
</reference>
<evidence type="ECO:0000256" key="2">
    <source>
        <dbReference type="ARBA" id="ARBA00022741"/>
    </source>
</evidence>
<evidence type="ECO:0000256" key="3">
    <source>
        <dbReference type="ARBA" id="ARBA00022801"/>
    </source>
</evidence>
<dbReference type="GO" id="GO:0016818">
    <property type="term" value="F:hydrolase activity, acting on acid anhydrides, in phosphorus-containing anhydrides"/>
    <property type="evidence" value="ECO:0007669"/>
    <property type="project" value="InterPro"/>
</dbReference>
<dbReference type="PANTHER" id="PTHR11472">
    <property type="entry name" value="DNA REPAIR DEAD HELICASE RAD3/XP-D SUBFAMILY MEMBER"/>
    <property type="match status" value="1"/>
</dbReference>
<feature type="domain" description="Helicase ATP-binding" evidence="8">
    <location>
        <begin position="14"/>
        <end position="282"/>
    </location>
</feature>
<comment type="catalytic activity">
    <reaction evidence="7">
        <text>ATP + H2O = ADP + phosphate + H(+)</text>
        <dbReference type="Rhea" id="RHEA:13065"/>
        <dbReference type="ChEBI" id="CHEBI:15377"/>
        <dbReference type="ChEBI" id="CHEBI:15378"/>
        <dbReference type="ChEBI" id="CHEBI:30616"/>
        <dbReference type="ChEBI" id="CHEBI:43474"/>
        <dbReference type="ChEBI" id="CHEBI:456216"/>
        <dbReference type="EC" id="5.6.2.3"/>
    </reaction>
</comment>
<dbReference type="GO" id="GO:0003676">
    <property type="term" value="F:nucleic acid binding"/>
    <property type="evidence" value="ECO:0007669"/>
    <property type="project" value="InterPro"/>
</dbReference>
<evidence type="ECO:0000256" key="6">
    <source>
        <dbReference type="ARBA" id="ARBA00044969"/>
    </source>
</evidence>
<dbReference type="InterPro" id="IPR027417">
    <property type="entry name" value="P-loop_NTPase"/>
</dbReference>
<dbReference type="InterPro" id="IPR014013">
    <property type="entry name" value="Helic_SF1/SF2_ATP-bd_DinG/Rad3"/>
</dbReference>
<dbReference type="Pfam" id="PF13307">
    <property type="entry name" value="Helicase_C_2"/>
    <property type="match status" value="1"/>
</dbReference>
<evidence type="ECO:0000313" key="10">
    <source>
        <dbReference type="Proteomes" id="UP000287394"/>
    </source>
</evidence>
<keyword evidence="10" id="KW-1185">Reference proteome</keyword>
<gene>
    <name evidence="9" type="ORF">CCAX7_44160</name>
</gene>
<dbReference type="GO" id="GO:0006281">
    <property type="term" value="P:DNA repair"/>
    <property type="evidence" value="ECO:0007669"/>
    <property type="project" value="TreeGrafter"/>
</dbReference>
<dbReference type="EMBL" id="AP025739">
    <property type="protein sequence ID" value="BDI32365.1"/>
    <property type="molecule type" value="Genomic_DNA"/>
</dbReference>
<dbReference type="PANTHER" id="PTHR11472:SF34">
    <property type="entry name" value="REGULATOR OF TELOMERE ELONGATION HELICASE 1"/>
    <property type="match status" value="1"/>
</dbReference>
<accession>A0A402CX87</accession>
<evidence type="ECO:0000256" key="7">
    <source>
        <dbReference type="ARBA" id="ARBA00048954"/>
    </source>
</evidence>
<dbReference type="SMART" id="SM00491">
    <property type="entry name" value="HELICc2"/>
    <property type="match status" value="1"/>
</dbReference>
<keyword evidence="2" id="KW-0547">Nucleotide-binding</keyword>
<dbReference type="SUPFAM" id="SSF52540">
    <property type="entry name" value="P-loop containing nucleoside triphosphate hydrolases"/>
    <property type="match status" value="2"/>
</dbReference>
<dbReference type="SMART" id="SM00487">
    <property type="entry name" value="DEXDc"/>
    <property type="match status" value="1"/>
</dbReference>
<dbReference type="RefSeq" id="WP_119321955.1">
    <property type="nucleotide sequence ID" value="NZ_AP025739.1"/>
</dbReference>
<proteinExistence type="inferred from homology"/>
<organism evidence="9 10">
    <name type="scientific">Capsulimonas corticalis</name>
    <dbReference type="NCBI Taxonomy" id="2219043"/>
    <lineage>
        <taxon>Bacteria</taxon>
        <taxon>Bacillati</taxon>
        <taxon>Armatimonadota</taxon>
        <taxon>Armatimonadia</taxon>
        <taxon>Capsulimonadales</taxon>
        <taxon>Capsulimonadaceae</taxon>
        <taxon>Capsulimonas</taxon>
    </lineage>
</organism>
<dbReference type="InterPro" id="IPR011545">
    <property type="entry name" value="DEAD/DEAH_box_helicase_dom"/>
</dbReference>
<protein>
    <recommendedName>
        <fullName evidence="6">DNA 5'-3' helicase</fullName>
        <ecNumber evidence="6">5.6.2.3</ecNumber>
    </recommendedName>
</protein>
<dbReference type="InterPro" id="IPR014001">
    <property type="entry name" value="Helicase_ATP-bd"/>
</dbReference>
<dbReference type="KEGG" id="ccot:CCAX7_44160"/>
<dbReference type="PROSITE" id="PS51193">
    <property type="entry name" value="HELICASE_ATP_BIND_2"/>
    <property type="match status" value="1"/>
</dbReference>
<name>A0A402CX87_9BACT</name>
<keyword evidence="3" id="KW-0378">Hydrolase</keyword>
<dbReference type="EC" id="5.6.2.3" evidence="6"/>
<dbReference type="OrthoDB" id="9803913at2"/>
<evidence type="ECO:0000256" key="4">
    <source>
        <dbReference type="ARBA" id="ARBA00022840"/>
    </source>
</evidence>
<comment type="similarity">
    <text evidence="5">Belongs to the helicase family. DinG subfamily.</text>
</comment>
<dbReference type="InterPro" id="IPR045028">
    <property type="entry name" value="DinG/Rad3-like"/>
</dbReference>
<comment type="cofactor">
    <cofactor evidence="1">
        <name>[4Fe-4S] cluster</name>
        <dbReference type="ChEBI" id="CHEBI:49883"/>
    </cofactor>
</comment>
<dbReference type="InterPro" id="IPR006555">
    <property type="entry name" value="ATP-dep_Helicase_C"/>
</dbReference>
<keyword evidence="4" id="KW-0067">ATP-binding</keyword>
<keyword evidence="9" id="KW-0347">Helicase</keyword>
<evidence type="ECO:0000259" key="8">
    <source>
        <dbReference type="PROSITE" id="PS51193"/>
    </source>
</evidence>
<dbReference type="Gene3D" id="3.40.50.300">
    <property type="entry name" value="P-loop containing nucleotide triphosphate hydrolases"/>
    <property type="match status" value="2"/>
</dbReference>
<dbReference type="Pfam" id="PF00270">
    <property type="entry name" value="DEAD"/>
    <property type="match status" value="1"/>
</dbReference>
<evidence type="ECO:0000313" key="9">
    <source>
        <dbReference type="EMBL" id="BDI32365.1"/>
    </source>
</evidence>
<dbReference type="Proteomes" id="UP000287394">
    <property type="component" value="Chromosome"/>
</dbReference>
<evidence type="ECO:0000256" key="1">
    <source>
        <dbReference type="ARBA" id="ARBA00001966"/>
    </source>
</evidence>